<dbReference type="Gene3D" id="1.20.5.430">
    <property type="match status" value="1"/>
</dbReference>
<evidence type="ECO:0000256" key="1">
    <source>
        <dbReference type="ARBA" id="ARBA00004123"/>
    </source>
</evidence>
<evidence type="ECO:0000313" key="7">
    <source>
        <dbReference type="Ensembl" id="ENSCWAP00000027092.1"/>
    </source>
</evidence>
<dbReference type="Pfam" id="PF06825">
    <property type="entry name" value="HSBP1"/>
    <property type="match status" value="1"/>
</dbReference>
<organism evidence="7 8">
    <name type="scientific">Catagonus wagneri</name>
    <name type="common">Chacoan peccary</name>
    <dbReference type="NCBI Taxonomy" id="51154"/>
    <lineage>
        <taxon>Eukaryota</taxon>
        <taxon>Metazoa</taxon>
        <taxon>Chordata</taxon>
        <taxon>Craniata</taxon>
        <taxon>Vertebrata</taxon>
        <taxon>Euteleostomi</taxon>
        <taxon>Mammalia</taxon>
        <taxon>Eutheria</taxon>
        <taxon>Laurasiatheria</taxon>
        <taxon>Artiodactyla</taxon>
        <taxon>Suina</taxon>
        <taxon>Tayassuidae</taxon>
        <taxon>Catagonus</taxon>
    </lineage>
</organism>
<comment type="function">
    <text evidence="4">Negative regulator of the heat shock response. Negatively affects HSF1 DNA-binding activity. May have a role in the suppression of the activation of the stress response during the aging process.</text>
</comment>
<dbReference type="PANTHER" id="PTHR19424">
    <property type="entry name" value="HEAT SHOCK FACTOR BINDING PROTEIN 1"/>
    <property type="match status" value="1"/>
</dbReference>
<evidence type="ECO:0000256" key="4">
    <source>
        <dbReference type="ARBA" id="ARBA00037689"/>
    </source>
</evidence>
<evidence type="ECO:0000256" key="3">
    <source>
        <dbReference type="ARBA" id="ARBA00023242"/>
    </source>
</evidence>
<dbReference type="Proteomes" id="UP000694540">
    <property type="component" value="Unplaced"/>
</dbReference>
<dbReference type="GO" id="GO:0003714">
    <property type="term" value="F:transcription corepressor activity"/>
    <property type="evidence" value="ECO:0007669"/>
    <property type="project" value="InterPro"/>
</dbReference>
<protein>
    <recommendedName>
        <fullName evidence="6">Heat shock factor-binding protein 1</fullName>
    </recommendedName>
</protein>
<proteinExistence type="inferred from homology"/>
<keyword evidence="3" id="KW-0539">Nucleus</keyword>
<comment type="subunit">
    <text evidence="5">Homohexamer. Associates with heptad repeats of HSF1 trimers and probably also HSF1 monomers, and with HSP70. Association with HSF1 trimers and HSP70 coincides with attenuation of heat shock response and the conversion of HSF1 trimer to monomer.</text>
</comment>
<dbReference type="AlphaFoldDB" id="A0A8C3YR39"/>
<evidence type="ECO:0000256" key="2">
    <source>
        <dbReference type="ARBA" id="ARBA00006349"/>
    </source>
</evidence>
<evidence type="ECO:0000313" key="8">
    <source>
        <dbReference type="Proteomes" id="UP000694540"/>
    </source>
</evidence>
<reference evidence="7" key="2">
    <citation type="submission" date="2025-09" db="UniProtKB">
        <authorList>
            <consortium name="Ensembl"/>
        </authorList>
    </citation>
    <scope>IDENTIFICATION</scope>
</reference>
<dbReference type="PANTHER" id="PTHR19424:SF3">
    <property type="entry name" value="HEAT SHOCK FACTOR-BINDING PROTEIN 1"/>
    <property type="match status" value="1"/>
</dbReference>
<dbReference type="GO" id="GO:0005829">
    <property type="term" value="C:cytosol"/>
    <property type="evidence" value="ECO:0007669"/>
    <property type="project" value="TreeGrafter"/>
</dbReference>
<dbReference type="GO" id="GO:0005634">
    <property type="term" value="C:nucleus"/>
    <property type="evidence" value="ECO:0007669"/>
    <property type="project" value="UniProtKB-SubCell"/>
</dbReference>
<comment type="subcellular location">
    <subcellularLocation>
        <location evidence="1">Nucleus</location>
    </subcellularLocation>
</comment>
<dbReference type="Ensembl" id="ENSCWAT00000029362.1">
    <property type="protein sequence ID" value="ENSCWAP00000027092.1"/>
    <property type="gene ID" value="ENSCWAG00000020471.1"/>
</dbReference>
<evidence type="ECO:0000256" key="6">
    <source>
        <dbReference type="ARBA" id="ARBA00039223"/>
    </source>
</evidence>
<keyword evidence="8" id="KW-1185">Reference proteome</keyword>
<dbReference type="InterPro" id="IPR009643">
    <property type="entry name" value="HS1-bd"/>
</dbReference>
<reference evidence="7" key="1">
    <citation type="submission" date="2025-08" db="UniProtKB">
        <authorList>
            <consortium name="Ensembl"/>
        </authorList>
    </citation>
    <scope>IDENTIFICATION</scope>
</reference>
<name>A0A8C3YR39_9CETA</name>
<comment type="similarity">
    <text evidence="2">Belongs to the HSBP1 family.</text>
</comment>
<dbReference type="GO" id="GO:0070370">
    <property type="term" value="P:cellular heat acclimation"/>
    <property type="evidence" value="ECO:0007669"/>
    <property type="project" value="TreeGrafter"/>
</dbReference>
<accession>A0A8C3YR39</accession>
<dbReference type="GeneTree" id="ENSGT00390000006293"/>
<sequence>MAKADPETLQDLISAVQAFLQRVQDQVQTMFDPIIGRTDDMSRLTEDLEKNIADLMTQPGVEELEGENRIPGHTEELTVAHLH</sequence>
<evidence type="ECO:0000256" key="5">
    <source>
        <dbReference type="ARBA" id="ARBA00038772"/>
    </source>
</evidence>